<gene>
    <name evidence="6" type="primary">cpdA</name>
    <name evidence="6" type="ORF">GCM10022414_13910</name>
</gene>
<dbReference type="InterPro" id="IPR029052">
    <property type="entry name" value="Metallo-depent_PP-like"/>
</dbReference>
<dbReference type="InterPro" id="IPR050884">
    <property type="entry name" value="CNP_phosphodiesterase-III"/>
</dbReference>
<evidence type="ECO:0000313" key="7">
    <source>
        <dbReference type="Proteomes" id="UP001500392"/>
    </source>
</evidence>
<evidence type="ECO:0000256" key="2">
    <source>
        <dbReference type="ARBA" id="ARBA00022801"/>
    </source>
</evidence>
<dbReference type="Pfam" id="PF00149">
    <property type="entry name" value="Metallophos"/>
    <property type="match status" value="1"/>
</dbReference>
<proteinExistence type="inferred from homology"/>
<dbReference type="PANTHER" id="PTHR42988:SF2">
    <property type="entry name" value="CYCLIC NUCLEOTIDE PHOSPHODIESTERASE CBUA0032-RELATED"/>
    <property type="match status" value="1"/>
</dbReference>
<sequence>MVQISDCHLGANPGDDLLGMDTDHSLEAVLKTVEQECPEIDVLVASGDLAGHGDISAYQRLAARLDGMAKQIVWLPGNHDSSALMRNVVGEQWMPSSIVVGGWQLVFLDTAVPGQVGGNLAADQLAILAAAAANNYPTLVFLHHHLRPLGCAWLDEQRVANASALFEQLVDKDQFKAIICGHVHQQSEQLFQNIGLLSTPSTCVQFAPNSANFALDDCNPGYRQLWLGSRGEFQTRVSRVKGVRFAVDNLASGYE</sequence>
<comment type="caution">
    <text evidence="6">The sequence shown here is derived from an EMBL/GenBank/DDBJ whole genome shotgun (WGS) entry which is preliminary data.</text>
</comment>
<name>A0ABP7WLP5_9GAMM</name>
<keyword evidence="1" id="KW-0479">Metal-binding</keyword>
<keyword evidence="2" id="KW-0378">Hydrolase</keyword>
<dbReference type="EMBL" id="BAABDM010000002">
    <property type="protein sequence ID" value="GAA4091764.1"/>
    <property type="molecule type" value="Genomic_DNA"/>
</dbReference>
<dbReference type="SUPFAM" id="SSF56300">
    <property type="entry name" value="Metallo-dependent phosphatases"/>
    <property type="match status" value="1"/>
</dbReference>
<dbReference type="PANTHER" id="PTHR42988">
    <property type="entry name" value="PHOSPHOHYDROLASE"/>
    <property type="match status" value="1"/>
</dbReference>
<feature type="domain" description="Calcineurin-like phosphoesterase" evidence="5">
    <location>
        <begin position="2"/>
        <end position="185"/>
    </location>
</feature>
<evidence type="ECO:0000256" key="1">
    <source>
        <dbReference type="ARBA" id="ARBA00022723"/>
    </source>
</evidence>
<evidence type="ECO:0000259" key="5">
    <source>
        <dbReference type="Pfam" id="PF00149"/>
    </source>
</evidence>
<organism evidence="6 7">
    <name type="scientific">Zhongshania borealis</name>
    <dbReference type="NCBI Taxonomy" id="889488"/>
    <lineage>
        <taxon>Bacteria</taxon>
        <taxon>Pseudomonadati</taxon>
        <taxon>Pseudomonadota</taxon>
        <taxon>Gammaproteobacteria</taxon>
        <taxon>Cellvibrionales</taxon>
        <taxon>Spongiibacteraceae</taxon>
        <taxon>Zhongshania</taxon>
    </lineage>
</organism>
<dbReference type="InterPro" id="IPR004843">
    <property type="entry name" value="Calcineurin-like_PHP"/>
</dbReference>
<dbReference type="Gene3D" id="3.60.21.10">
    <property type="match status" value="1"/>
</dbReference>
<evidence type="ECO:0000313" key="6">
    <source>
        <dbReference type="EMBL" id="GAA4091764.1"/>
    </source>
</evidence>
<protein>
    <submittedName>
        <fullName evidence="6">3',5'-cyclic-AMP phosphodiesterase</fullName>
    </submittedName>
</protein>
<dbReference type="NCBIfam" id="NF008359">
    <property type="entry name" value="PRK11148.1"/>
    <property type="match status" value="1"/>
</dbReference>
<comment type="similarity">
    <text evidence="4">Belongs to the cyclic nucleotide phosphodiesterase class-III family.</text>
</comment>
<accession>A0ABP7WLP5</accession>
<keyword evidence="3" id="KW-0408">Iron</keyword>
<keyword evidence="7" id="KW-1185">Reference proteome</keyword>
<evidence type="ECO:0000256" key="3">
    <source>
        <dbReference type="ARBA" id="ARBA00023004"/>
    </source>
</evidence>
<evidence type="ECO:0000256" key="4">
    <source>
        <dbReference type="ARBA" id="ARBA00025742"/>
    </source>
</evidence>
<reference evidence="7" key="1">
    <citation type="journal article" date="2019" name="Int. J. Syst. Evol. Microbiol.">
        <title>The Global Catalogue of Microorganisms (GCM) 10K type strain sequencing project: providing services to taxonomists for standard genome sequencing and annotation.</title>
        <authorList>
            <consortium name="The Broad Institute Genomics Platform"/>
            <consortium name="The Broad Institute Genome Sequencing Center for Infectious Disease"/>
            <person name="Wu L."/>
            <person name="Ma J."/>
        </authorList>
    </citation>
    <scope>NUCLEOTIDE SEQUENCE [LARGE SCALE GENOMIC DNA]</scope>
    <source>
        <strain evidence="7">JCM 17304</strain>
    </source>
</reference>
<dbReference type="Proteomes" id="UP001500392">
    <property type="component" value="Unassembled WGS sequence"/>
</dbReference>